<evidence type="ECO:0000256" key="1">
    <source>
        <dbReference type="SAM" id="MobiDB-lite"/>
    </source>
</evidence>
<feature type="non-terminal residue" evidence="2">
    <location>
        <position position="1"/>
    </location>
</feature>
<protein>
    <submittedName>
        <fullName evidence="2">Uncharacterized protein</fullName>
    </submittedName>
</protein>
<organism evidence="2 3">
    <name type="scientific">Adineta ricciae</name>
    <name type="common">Rotifer</name>
    <dbReference type="NCBI Taxonomy" id="249248"/>
    <lineage>
        <taxon>Eukaryota</taxon>
        <taxon>Metazoa</taxon>
        <taxon>Spiralia</taxon>
        <taxon>Gnathifera</taxon>
        <taxon>Rotifera</taxon>
        <taxon>Eurotatoria</taxon>
        <taxon>Bdelloidea</taxon>
        <taxon>Adinetida</taxon>
        <taxon>Adinetidae</taxon>
        <taxon>Adineta</taxon>
    </lineage>
</organism>
<dbReference type="AlphaFoldDB" id="A0A816HLZ7"/>
<feature type="compositionally biased region" description="Acidic residues" evidence="1">
    <location>
        <begin position="100"/>
        <end position="109"/>
    </location>
</feature>
<gene>
    <name evidence="2" type="ORF">XAT740_LOCUS63340</name>
</gene>
<keyword evidence="3" id="KW-1185">Reference proteome</keyword>
<comment type="caution">
    <text evidence="2">The sequence shown here is derived from an EMBL/GenBank/DDBJ whole genome shotgun (WGS) entry which is preliminary data.</text>
</comment>
<proteinExistence type="predicted"/>
<evidence type="ECO:0000313" key="2">
    <source>
        <dbReference type="EMBL" id="CAF1689520.1"/>
    </source>
</evidence>
<feature type="region of interest" description="Disordered" evidence="1">
    <location>
        <begin position="84"/>
        <end position="109"/>
    </location>
</feature>
<dbReference type="Proteomes" id="UP000663828">
    <property type="component" value="Unassembled WGS sequence"/>
</dbReference>
<sequence>RLEGLSGMLNARSTEERIMLVQRLQSQTNETLDQINALIRERKETFNQEFDKRNTELTTLINHLGGPNINAQQTIDEARRIISQEAPSGKDTTVTKNPVEDDDAAWGDK</sequence>
<dbReference type="EMBL" id="CAJNOR010019350">
    <property type="protein sequence ID" value="CAF1689520.1"/>
    <property type="molecule type" value="Genomic_DNA"/>
</dbReference>
<name>A0A816HLZ7_ADIRI</name>
<reference evidence="2" key="1">
    <citation type="submission" date="2021-02" db="EMBL/GenBank/DDBJ databases">
        <authorList>
            <person name="Nowell W R."/>
        </authorList>
    </citation>
    <scope>NUCLEOTIDE SEQUENCE</scope>
</reference>
<evidence type="ECO:0000313" key="3">
    <source>
        <dbReference type="Proteomes" id="UP000663828"/>
    </source>
</evidence>
<accession>A0A816HLZ7</accession>